<sequence length="382" mass="43146">MGQYNPIPGVMLGQYNPIFGVIMGQHNPILGVMLGQYNPIFGVIMDQYNPILGFLLGQYNPILGVIMDQYNPIPGVMLGQYNPIFGVIMDQYNPIPGVKMGFVKAILGFGTRNVRARQLPLSTIPNTHAPSETQPRLYLRLCPNSSISTVFPLPPSLMLPCRIFREQICPIFASVVAIVRSEIPVMRESCLFETSIDQRQLEEKEKEYEEVANDAEELANLVRTKCEAIKTLEKRLVEAKKLIASLKQERQSARNSSSVTEPQHPDPPLQQSTRVSSHSLSSIHSRYDKVLQTMKDNNCSMANAYRLSGCPRSTLRDFIAIAELKKVDSRAFAIALANYQGESVRELEKMCRKSLGRYMPLMSTMRREGQLLPLKFDQHFYE</sequence>
<reference evidence="2" key="2">
    <citation type="journal article" date="2023" name="Science">
        <title>Genomic signatures of disease resistance in endangered staghorn corals.</title>
        <authorList>
            <person name="Vollmer S.V."/>
            <person name="Selwyn J.D."/>
            <person name="Despard B.A."/>
            <person name="Roesel C.L."/>
        </authorList>
    </citation>
    <scope>NUCLEOTIDE SEQUENCE</scope>
    <source>
        <strain evidence="2">K2</strain>
    </source>
</reference>
<proteinExistence type="predicted"/>
<accession>A0AAD9Q6Z4</accession>
<evidence type="ECO:0000313" key="2">
    <source>
        <dbReference type="EMBL" id="KAK2555851.1"/>
    </source>
</evidence>
<name>A0AAD9Q6Z4_ACRCE</name>
<evidence type="ECO:0000313" key="3">
    <source>
        <dbReference type="Proteomes" id="UP001249851"/>
    </source>
</evidence>
<dbReference type="Proteomes" id="UP001249851">
    <property type="component" value="Unassembled WGS sequence"/>
</dbReference>
<evidence type="ECO:0000256" key="1">
    <source>
        <dbReference type="SAM" id="MobiDB-lite"/>
    </source>
</evidence>
<feature type="region of interest" description="Disordered" evidence="1">
    <location>
        <begin position="248"/>
        <end position="281"/>
    </location>
</feature>
<gene>
    <name evidence="2" type="ORF">P5673_022500</name>
</gene>
<reference evidence="2" key="1">
    <citation type="journal article" date="2023" name="G3 (Bethesda)">
        <title>Whole genome assembly and annotation of the endangered Caribbean coral Acropora cervicornis.</title>
        <authorList>
            <person name="Selwyn J.D."/>
            <person name="Vollmer S.V."/>
        </authorList>
    </citation>
    <scope>NUCLEOTIDE SEQUENCE</scope>
    <source>
        <strain evidence="2">K2</strain>
    </source>
</reference>
<dbReference type="EMBL" id="JARQWQ010000060">
    <property type="protein sequence ID" value="KAK2555851.1"/>
    <property type="molecule type" value="Genomic_DNA"/>
</dbReference>
<keyword evidence="3" id="KW-1185">Reference proteome</keyword>
<comment type="caution">
    <text evidence="2">The sequence shown here is derived from an EMBL/GenBank/DDBJ whole genome shotgun (WGS) entry which is preliminary data.</text>
</comment>
<organism evidence="2 3">
    <name type="scientific">Acropora cervicornis</name>
    <name type="common">Staghorn coral</name>
    <dbReference type="NCBI Taxonomy" id="6130"/>
    <lineage>
        <taxon>Eukaryota</taxon>
        <taxon>Metazoa</taxon>
        <taxon>Cnidaria</taxon>
        <taxon>Anthozoa</taxon>
        <taxon>Hexacorallia</taxon>
        <taxon>Scleractinia</taxon>
        <taxon>Astrocoeniina</taxon>
        <taxon>Acroporidae</taxon>
        <taxon>Acropora</taxon>
    </lineage>
</organism>
<dbReference type="AlphaFoldDB" id="A0AAD9Q6Z4"/>
<protein>
    <submittedName>
        <fullName evidence="2">Uncharacterized protein</fullName>
    </submittedName>
</protein>